<dbReference type="InterPro" id="IPR003593">
    <property type="entry name" value="AAA+_ATPase"/>
</dbReference>
<protein>
    <submittedName>
        <fullName evidence="6">ABC-type multidrug transport system ATPase subunit</fullName>
    </submittedName>
</protein>
<evidence type="ECO:0000256" key="1">
    <source>
        <dbReference type="ARBA" id="ARBA00005417"/>
    </source>
</evidence>
<feature type="domain" description="ABC transporter" evidence="5">
    <location>
        <begin position="4"/>
        <end position="231"/>
    </location>
</feature>
<sequence length="299" mass="32177">MNLLRCHGLSKRYGNKLALDNVDLTLETGSPIALVGPNGAGKTTLLSLMLGFIKPSDGDIKVLGKQPGSAALLGKVAALPQDAALDPDFSLLTQLALYARLHGFNGKAAENEALRVLALVGLVDAARSLPKALSHGMGKRAAIAQALIGAPKLVLLDEPTAGLDPVNARNIRDLVSNLAADITFLISSHNLEELEKLCGKVLYLDHGKLSQAVDLTTQDSQTYLTLQMQPCDMVALQTQLQGLPGIEAIQPSGKHTLILKYQPAFSEQLDIQLLQLLHQQQLQYRMLIKGRTLEDQLFS</sequence>
<dbReference type="PROSITE" id="PS50893">
    <property type="entry name" value="ABC_TRANSPORTER_2"/>
    <property type="match status" value="1"/>
</dbReference>
<keyword evidence="2" id="KW-0813">Transport</keyword>
<comment type="similarity">
    <text evidence="1">Belongs to the ABC transporter superfamily.</text>
</comment>
<dbReference type="CDD" id="cd03230">
    <property type="entry name" value="ABC_DR_subfamily_A"/>
    <property type="match status" value="1"/>
</dbReference>
<name>A0A4R2FBJ9_9GAMM</name>
<evidence type="ECO:0000256" key="3">
    <source>
        <dbReference type="ARBA" id="ARBA00022741"/>
    </source>
</evidence>
<proteinExistence type="inferred from homology"/>
<gene>
    <name evidence="6" type="ORF">EDC91_11018</name>
</gene>
<keyword evidence="7" id="KW-1185">Reference proteome</keyword>
<keyword evidence="3" id="KW-0547">Nucleotide-binding</keyword>
<dbReference type="Pfam" id="PF00005">
    <property type="entry name" value="ABC_tran"/>
    <property type="match status" value="1"/>
</dbReference>
<dbReference type="InterPro" id="IPR003439">
    <property type="entry name" value="ABC_transporter-like_ATP-bd"/>
</dbReference>
<dbReference type="SMART" id="SM00382">
    <property type="entry name" value="AAA"/>
    <property type="match status" value="1"/>
</dbReference>
<evidence type="ECO:0000259" key="5">
    <source>
        <dbReference type="PROSITE" id="PS50893"/>
    </source>
</evidence>
<dbReference type="AlphaFoldDB" id="A0A4R2FBJ9"/>
<reference evidence="6 7" key="1">
    <citation type="submission" date="2019-03" db="EMBL/GenBank/DDBJ databases">
        <title>Freshwater and sediment microbial communities from various areas in North America, analyzing microbe dynamics in response to fracking.</title>
        <authorList>
            <person name="Lamendella R."/>
        </authorList>
    </citation>
    <scope>NUCLEOTIDE SEQUENCE [LARGE SCALE GENOMIC DNA]</scope>
    <source>
        <strain evidence="6 7">74A</strain>
    </source>
</reference>
<dbReference type="GO" id="GO:0005524">
    <property type="term" value="F:ATP binding"/>
    <property type="evidence" value="ECO:0007669"/>
    <property type="project" value="UniProtKB-KW"/>
</dbReference>
<dbReference type="InterPro" id="IPR027417">
    <property type="entry name" value="P-loop_NTPase"/>
</dbReference>
<dbReference type="RefSeq" id="WP_133038739.1">
    <property type="nucleotide sequence ID" value="NZ_SLWF01000010.1"/>
</dbReference>
<evidence type="ECO:0000313" key="7">
    <source>
        <dbReference type="Proteomes" id="UP000294832"/>
    </source>
</evidence>
<evidence type="ECO:0000256" key="2">
    <source>
        <dbReference type="ARBA" id="ARBA00022448"/>
    </source>
</evidence>
<evidence type="ECO:0000313" key="6">
    <source>
        <dbReference type="EMBL" id="TCN84979.1"/>
    </source>
</evidence>
<organism evidence="6 7">
    <name type="scientific">Shewanella fodinae</name>
    <dbReference type="NCBI Taxonomy" id="552357"/>
    <lineage>
        <taxon>Bacteria</taxon>
        <taxon>Pseudomonadati</taxon>
        <taxon>Pseudomonadota</taxon>
        <taxon>Gammaproteobacteria</taxon>
        <taxon>Alteromonadales</taxon>
        <taxon>Shewanellaceae</taxon>
        <taxon>Shewanella</taxon>
    </lineage>
</organism>
<evidence type="ECO:0000256" key="4">
    <source>
        <dbReference type="ARBA" id="ARBA00022840"/>
    </source>
</evidence>
<dbReference type="PANTHER" id="PTHR43335">
    <property type="entry name" value="ABC TRANSPORTER, ATP-BINDING PROTEIN"/>
    <property type="match status" value="1"/>
</dbReference>
<accession>A0A4R2FBJ9</accession>
<dbReference type="GO" id="GO:0016887">
    <property type="term" value="F:ATP hydrolysis activity"/>
    <property type="evidence" value="ECO:0007669"/>
    <property type="project" value="InterPro"/>
</dbReference>
<dbReference type="Proteomes" id="UP000294832">
    <property type="component" value="Unassembled WGS sequence"/>
</dbReference>
<comment type="caution">
    <text evidence="6">The sequence shown here is derived from an EMBL/GenBank/DDBJ whole genome shotgun (WGS) entry which is preliminary data.</text>
</comment>
<keyword evidence="4" id="KW-0067">ATP-binding</keyword>
<dbReference type="OrthoDB" id="9781337at2"/>
<dbReference type="Gene3D" id="3.40.50.300">
    <property type="entry name" value="P-loop containing nucleotide triphosphate hydrolases"/>
    <property type="match status" value="1"/>
</dbReference>
<dbReference type="PANTHER" id="PTHR43335:SF4">
    <property type="entry name" value="ABC TRANSPORTER, ATP-BINDING PROTEIN"/>
    <property type="match status" value="1"/>
</dbReference>
<dbReference type="SUPFAM" id="SSF52540">
    <property type="entry name" value="P-loop containing nucleoside triphosphate hydrolases"/>
    <property type="match status" value="1"/>
</dbReference>
<dbReference type="EMBL" id="SLWF01000010">
    <property type="protein sequence ID" value="TCN84979.1"/>
    <property type="molecule type" value="Genomic_DNA"/>
</dbReference>